<reference evidence="2 3" key="1">
    <citation type="submission" date="2020-08" db="EMBL/GenBank/DDBJ databases">
        <title>Genomic Encyclopedia of Type Strains, Phase IV (KMG-IV): sequencing the most valuable type-strain genomes for metagenomic binning, comparative biology and taxonomic classification.</title>
        <authorList>
            <person name="Goeker M."/>
        </authorList>
    </citation>
    <scope>NUCLEOTIDE SEQUENCE [LARGE SCALE GENOMIC DNA]</scope>
    <source>
        <strain evidence="2 3">DSM 29348</strain>
    </source>
</reference>
<dbReference type="Proteomes" id="UP000552757">
    <property type="component" value="Unassembled WGS sequence"/>
</dbReference>
<evidence type="ECO:0000313" key="2">
    <source>
        <dbReference type="EMBL" id="MBB3982709.1"/>
    </source>
</evidence>
<dbReference type="PANTHER" id="PTHR43244:SF2">
    <property type="entry name" value="CONSERVED HYPOTHETICAL ALANINE AND PROLINE-RICH PROTEIN"/>
    <property type="match status" value="1"/>
</dbReference>
<sequence>MTAINHIWAQLPPMPREQLVAAVAGYESAGLEGIWASQTFGAPFLPLSAAAAVSEKVKLGTGIALAFVRSPLETACNIMDLDLISGGRAVLGLGSSAQSLTEGAFGSSYGKPLTHMREVIGMVRQIVAKGHTGELGVLEGEYHRLDLANFRTLAPPVRTEIPIYLPAVFQNACEMAGETTDGLLGHPLWNAQWIRDVAAPALKRGLDKAGRPRSAVTVNLQMFVAVNPDKREAINDARANVAFYSQSPQYLRYFDGIGMGDPARALQERFAAGDLAGMVAACTDEMVESIALVGPKDEVLRRFHERVEHADACTPVIPHYGLEPDKMAFYSAGIADLFYGN</sequence>
<proteinExistence type="predicted"/>
<evidence type="ECO:0000259" key="1">
    <source>
        <dbReference type="Pfam" id="PF00296"/>
    </source>
</evidence>
<protein>
    <submittedName>
        <fullName evidence="2">Putative F420-dependent oxidoreductase</fullName>
    </submittedName>
</protein>
<dbReference type="InterPro" id="IPR011251">
    <property type="entry name" value="Luciferase-like_dom"/>
</dbReference>
<dbReference type="AlphaFoldDB" id="A0A7W6DPH2"/>
<dbReference type="Gene3D" id="3.20.20.30">
    <property type="entry name" value="Luciferase-like domain"/>
    <property type="match status" value="1"/>
</dbReference>
<keyword evidence="3" id="KW-1185">Reference proteome</keyword>
<accession>A0A7W6DPH2</accession>
<gene>
    <name evidence="2" type="ORF">GGR44_002375</name>
</gene>
<dbReference type="EMBL" id="JACIEB010000005">
    <property type="protein sequence ID" value="MBB3982709.1"/>
    <property type="molecule type" value="Genomic_DNA"/>
</dbReference>
<dbReference type="RefSeq" id="WP_183955773.1">
    <property type="nucleotide sequence ID" value="NZ_JACIEB010000005.1"/>
</dbReference>
<dbReference type="InterPro" id="IPR036661">
    <property type="entry name" value="Luciferase-like_sf"/>
</dbReference>
<dbReference type="InterPro" id="IPR050564">
    <property type="entry name" value="F420-G6PD/mer"/>
</dbReference>
<name>A0A7W6DPH2_9SPHN</name>
<feature type="domain" description="Luciferase-like" evidence="1">
    <location>
        <begin position="14"/>
        <end position="308"/>
    </location>
</feature>
<organism evidence="2 3">
    <name type="scientific">Sphingobium fontiphilum</name>
    <dbReference type="NCBI Taxonomy" id="944425"/>
    <lineage>
        <taxon>Bacteria</taxon>
        <taxon>Pseudomonadati</taxon>
        <taxon>Pseudomonadota</taxon>
        <taxon>Alphaproteobacteria</taxon>
        <taxon>Sphingomonadales</taxon>
        <taxon>Sphingomonadaceae</taxon>
        <taxon>Sphingobium</taxon>
    </lineage>
</organism>
<dbReference type="GO" id="GO:0016705">
    <property type="term" value="F:oxidoreductase activity, acting on paired donors, with incorporation or reduction of molecular oxygen"/>
    <property type="evidence" value="ECO:0007669"/>
    <property type="project" value="InterPro"/>
</dbReference>
<comment type="caution">
    <text evidence="2">The sequence shown here is derived from an EMBL/GenBank/DDBJ whole genome shotgun (WGS) entry which is preliminary data.</text>
</comment>
<dbReference type="Pfam" id="PF00296">
    <property type="entry name" value="Bac_luciferase"/>
    <property type="match status" value="1"/>
</dbReference>
<dbReference type="SUPFAM" id="SSF51679">
    <property type="entry name" value="Bacterial luciferase-like"/>
    <property type="match status" value="1"/>
</dbReference>
<evidence type="ECO:0000313" key="3">
    <source>
        <dbReference type="Proteomes" id="UP000552757"/>
    </source>
</evidence>
<dbReference type="PANTHER" id="PTHR43244">
    <property type="match status" value="1"/>
</dbReference>
<dbReference type="CDD" id="cd01097">
    <property type="entry name" value="Tetrahydromethanopterin_reductase"/>
    <property type="match status" value="1"/>
</dbReference>